<organism evidence="7 8">
    <name type="scientific">Sporothrix stenoceras</name>
    <dbReference type="NCBI Taxonomy" id="5173"/>
    <lineage>
        <taxon>Eukaryota</taxon>
        <taxon>Fungi</taxon>
        <taxon>Dikarya</taxon>
        <taxon>Ascomycota</taxon>
        <taxon>Pezizomycotina</taxon>
        <taxon>Sordariomycetes</taxon>
        <taxon>Sordariomycetidae</taxon>
        <taxon>Ophiostomatales</taxon>
        <taxon>Ophiostomataceae</taxon>
        <taxon>Sporothrix</taxon>
    </lineage>
</organism>
<gene>
    <name evidence="7" type="ORF">Sste5346_004213</name>
</gene>
<protein>
    <recommendedName>
        <fullName evidence="9">Cytochrome P450</fullName>
    </recommendedName>
</protein>
<name>A0ABR3Z9Y6_9PEZI</name>
<dbReference type="Gene3D" id="1.10.630.10">
    <property type="entry name" value="Cytochrome P450"/>
    <property type="match status" value="1"/>
</dbReference>
<dbReference type="Proteomes" id="UP001583186">
    <property type="component" value="Unassembled WGS sequence"/>
</dbReference>
<dbReference type="PROSITE" id="PS00086">
    <property type="entry name" value="CYTOCHROME_P450"/>
    <property type="match status" value="1"/>
</dbReference>
<evidence type="ECO:0000256" key="1">
    <source>
        <dbReference type="ARBA" id="ARBA00001971"/>
    </source>
</evidence>
<comment type="cofactor">
    <cofactor evidence="1">
        <name>heme</name>
        <dbReference type="ChEBI" id="CHEBI:30413"/>
    </cofactor>
</comment>
<evidence type="ECO:0000256" key="3">
    <source>
        <dbReference type="ARBA" id="ARBA00022723"/>
    </source>
</evidence>
<keyword evidence="3 5" id="KW-0479">Metal-binding</keyword>
<proteinExistence type="inferred from homology"/>
<dbReference type="PRINTS" id="PR00385">
    <property type="entry name" value="P450"/>
</dbReference>
<dbReference type="Pfam" id="PF00067">
    <property type="entry name" value="p450"/>
    <property type="match status" value="1"/>
</dbReference>
<comment type="caution">
    <text evidence="7">The sequence shown here is derived from an EMBL/GenBank/DDBJ whole genome shotgun (WGS) entry which is preliminary data.</text>
</comment>
<evidence type="ECO:0000256" key="2">
    <source>
        <dbReference type="ARBA" id="ARBA00022617"/>
    </source>
</evidence>
<keyword evidence="8" id="KW-1185">Reference proteome</keyword>
<accession>A0ABR3Z9Y6</accession>
<evidence type="ECO:0000256" key="4">
    <source>
        <dbReference type="ARBA" id="ARBA00023004"/>
    </source>
</evidence>
<keyword evidence="6" id="KW-0812">Transmembrane</keyword>
<dbReference type="InterPro" id="IPR017972">
    <property type="entry name" value="Cyt_P450_CS"/>
</dbReference>
<reference evidence="7 8" key="1">
    <citation type="journal article" date="2024" name="IMA Fungus">
        <title>IMA Genome - F19 : A genome assembly and annotation guide to empower mycologists, including annotated draft genome sequences of Ceratocystis pirilliformis, Diaporthe australafricana, Fusarium ophioides, Paecilomyces lecythidis, and Sporothrix stenoceras.</title>
        <authorList>
            <person name="Aylward J."/>
            <person name="Wilson A.M."/>
            <person name="Visagie C.M."/>
            <person name="Spraker J."/>
            <person name="Barnes I."/>
            <person name="Buitendag C."/>
            <person name="Ceriani C."/>
            <person name="Del Mar Angel L."/>
            <person name="du Plessis D."/>
            <person name="Fuchs T."/>
            <person name="Gasser K."/>
            <person name="Kramer D."/>
            <person name="Li W."/>
            <person name="Munsamy K."/>
            <person name="Piso A."/>
            <person name="Price J.L."/>
            <person name="Sonnekus B."/>
            <person name="Thomas C."/>
            <person name="van der Nest A."/>
            <person name="van Dijk A."/>
            <person name="van Heerden A."/>
            <person name="van Vuuren N."/>
            <person name="Yilmaz N."/>
            <person name="Duong T.A."/>
            <person name="van der Merwe N.A."/>
            <person name="Wingfield M.J."/>
            <person name="Wingfield B.D."/>
        </authorList>
    </citation>
    <scope>NUCLEOTIDE SEQUENCE [LARGE SCALE GENOMIC DNA]</scope>
    <source>
        <strain evidence="7 8">CMW 5346</strain>
    </source>
</reference>
<dbReference type="PRINTS" id="PR00463">
    <property type="entry name" value="EP450I"/>
</dbReference>
<dbReference type="SUPFAM" id="SSF48264">
    <property type="entry name" value="Cytochrome P450"/>
    <property type="match status" value="1"/>
</dbReference>
<dbReference type="InterPro" id="IPR036396">
    <property type="entry name" value="Cyt_P450_sf"/>
</dbReference>
<keyword evidence="2 5" id="KW-0349">Heme</keyword>
<dbReference type="InterPro" id="IPR002401">
    <property type="entry name" value="Cyt_P450_E_grp-I"/>
</dbReference>
<evidence type="ECO:0008006" key="9">
    <source>
        <dbReference type="Google" id="ProtNLM"/>
    </source>
</evidence>
<evidence type="ECO:0000313" key="7">
    <source>
        <dbReference type="EMBL" id="KAL1897475.1"/>
    </source>
</evidence>
<keyword evidence="5" id="KW-0560">Oxidoreductase</keyword>
<keyword evidence="5" id="KW-0503">Monooxygenase</keyword>
<evidence type="ECO:0000256" key="5">
    <source>
        <dbReference type="RuleBase" id="RU000461"/>
    </source>
</evidence>
<evidence type="ECO:0000313" key="8">
    <source>
        <dbReference type="Proteomes" id="UP001583186"/>
    </source>
</evidence>
<comment type="similarity">
    <text evidence="5">Belongs to the cytochrome P450 family.</text>
</comment>
<dbReference type="InterPro" id="IPR050121">
    <property type="entry name" value="Cytochrome_P450_monoxygenase"/>
</dbReference>
<feature type="transmembrane region" description="Helical" evidence="6">
    <location>
        <begin position="12"/>
        <end position="32"/>
    </location>
</feature>
<keyword evidence="4 5" id="KW-0408">Iron</keyword>
<sequence length="543" mass="60252">MASFLLSHVDKASLPLVALIALFVPFIGYVVYQRHFHPLAKYPGPFWASITDLWQVSEFLSLQQPYNLTDLHEKYNSPFVRYGPDKISITTEDAIPLLFQKGGRHYPKTEFYDAYGAKTPNVFGMRDVGMHSIRRRHMSHSFSLSYVKDMEQYLDINIRILRHRFEELAKTGEAFNLKTLLHHYVIDVLGELAFSQSFGVQELASVDAAAAAARVPPVAEHSLLAATTGAWPAMTRTLKKWLPLVPHKGLHDLFEGRNKCAALAAECVQRRIGELEGVKEGSAGQRKDILTNLILATHPDTGERLSQADLEAEAFGFIIAGTHTTSATTSLLMYHLLHYPDTLQKVVAELDEKLPPLDADVGEKAGPGADTGRAAYSVTEADAALPYLKLCIRENFRLTPVFTMPLARRVMAAEGVVVGGEHFPQGTSLAVCNHAFHHNPSIWGPDHNVFDPARWENDAATSGRARYLMHFGLGSRQCIGKTVAQTNIVKLCSTLIREFDFQLADANERAAVERGEFYGKVPHMVSVGISDLSQPLLVTVKKR</sequence>
<dbReference type="EMBL" id="JAWCUI010000019">
    <property type="protein sequence ID" value="KAL1897475.1"/>
    <property type="molecule type" value="Genomic_DNA"/>
</dbReference>
<dbReference type="InterPro" id="IPR001128">
    <property type="entry name" value="Cyt_P450"/>
</dbReference>
<dbReference type="PANTHER" id="PTHR24305">
    <property type="entry name" value="CYTOCHROME P450"/>
    <property type="match status" value="1"/>
</dbReference>
<keyword evidence="6" id="KW-0472">Membrane</keyword>
<evidence type="ECO:0000256" key="6">
    <source>
        <dbReference type="SAM" id="Phobius"/>
    </source>
</evidence>
<keyword evidence="6" id="KW-1133">Transmembrane helix</keyword>
<dbReference type="PANTHER" id="PTHR24305:SF103">
    <property type="entry name" value="P450, PUTATIVE (EUROFUNG)-RELATED"/>
    <property type="match status" value="1"/>
</dbReference>